<organism evidence="2 3">
    <name type="scientific">Candidatus Woesebacteria bacterium GW2011_GWA1_37_7</name>
    <dbReference type="NCBI Taxonomy" id="1618545"/>
    <lineage>
        <taxon>Bacteria</taxon>
        <taxon>Candidatus Woeseibacteriota</taxon>
    </lineage>
</organism>
<evidence type="ECO:0000313" key="3">
    <source>
        <dbReference type="Proteomes" id="UP000034591"/>
    </source>
</evidence>
<accession>A0A0G0K6X8</accession>
<evidence type="ECO:0000313" key="2">
    <source>
        <dbReference type="EMBL" id="KKQ36391.1"/>
    </source>
</evidence>
<name>A0A0G0K6X8_9BACT</name>
<evidence type="ECO:0000256" key="1">
    <source>
        <dbReference type="SAM" id="Phobius"/>
    </source>
</evidence>
<feature type="transmembrane region" description="Helical" evidence="1">
    <location>
        <begin position="12"/>
        <end position="31"/>
    </location>
</feature>
<keyword evidence="1" id="KW-1133">Transmembrane helix</keyword>
<reference evidence="2 3" key="1">
    <citation type="journal article" date="2015" name="Nature">
        <title>rRNA introns, odd ribosomes, and small enigmatic genomes across a large radiation of phyla.</title>
        <authorList>
            <person name="Brown C.T."/>
            <person name="Hug L.A."/>
            <person name="Thomas B.C."/>
            <person name="Sharon I."/>
            <person name="Castelle C.J."/>
            <person name="Singh A."/>
            <person name="Wilkins M.J."/>
            <person name="Williams K.H."/>
            <person name="Banfield J.F."/>
        </authorList>
    </citation>
    <scope>NUCLEOTIDE SEQUENCE [LARGE SCALE GENOMIC DNA]</scope>
</reference>
<feature type="transmembrane region" description="Helical" evidence="1">
    <location>
        <begin position="38"/>
        <end position="55"/>
    </location>
</feature>
<keyword evidence="1" id="KW-0472">Membrane</keyword>
<dbReference type="EMBL" id="LBTI01000054">
    <property type="protein sequence ID" value="KKQ36391.1"/>
    <property type="molecule type" value="Genomic_DNA"/>
</dbReference>
<comment type="caution">
    <text evidence="2">The sequence shown here is derived from an EMBL/GenBank/DDBJ whole genome shotgun (WGS) entry which is preliminary data.</text>
</comment>
<dbReference type="STRING" id="1618545.US53_C0054G0004"/>
<gene>
    <name evidence="2" type="ORF">US53_C0054G0004</name>
</gene>
<proteinExistence type="predicted"/>
<dbReference type="AlphaFoldDB" id="A0A0G0K6X8"/>
<sequence>MGYTLPYVAYYSILRISIIGIVLGLVSILALLRRKSKFWLILCVTSLFAFLVYTVKIDSGYVSSSAPIDSIIVQLRVFPKTIRPFYEKVSVSKLQEESRMFNRFVIYEKEFEIEQKNPTRMSPPGPLY</sequence>
<keyword evidence="1" id="KW-0812">Transmembrane</keyword>
<dbReference type="Proteomes" id="UP000034591">
    <property type="component" value="Unassembled WGS sequence"/>
</dbReference>
<protein>
    <submittedName>
        <fullName evidence="2">Uncharacterized protein</fullName>
    </submittedName>
</protein>